<name>A0A5C7IAC9_9ROSI</name>
<dbReference type="Gene3D" id="3.10.110.10">
    <property type="entry name" value="Ubiquitin Conjugating Enzyme"/>
    <property type="match status" value="1"/>
</dbReference>
<proteinExistence type="predicted"/>
<organism evidence="2 3">
    <name type="scientific">Acer yangbiense</name>
    <dbReference type="NCBI Taxonomy" id="1000413"/>
    <lineage>
        <taxon>Eukaryota</taxon>
        <taxon>Viridiplantae</taxon>
        <taxon>Streptophyta</taxon>
        <taxon>Embryophyta</taxon>
        <taxon>Tracheophyta</taxon>
        <taxon>Spermatophyta</taxon>
        <taxon>Magnoliopsida</taxon>
        <taxon>eudicotyledons</taxon>
        <taxon>Gunneridae</taxon>
        <taxon>Pentapetalae</taxon>
        <taxon>rosids</taxon>
        <taxon>malvids</taxon>
        <taxon>Sapindales</taxon>
        <taxon>Sapindaceae</taxon>
        <taxon>Hippocastanoideae</taxon>
        <taxon>Acereae</taxon>
        <taxon>Acer</taxon>
    </lineage>
</organism>
<dbReference type="InterPro" id="IPR016135">
    <property type="entry name" value="UBQ-conjugating_enzyme/RWD"/>
</dbReference>
<evidence type="ECO:0000313" key="3">
    <source>
        <dbReference type="Proteomes" id="UP000323000"/>
    </source>
</evidence>
<feature type="domain" description="UBC core" evidence="1">
    <location>
        <begin position="1"/>
        <end position="115"/>
    </location>
</feature>
<dbReference type="SUPFAM" id="SSF54495">
    <property type="entry name" value="UBC-like"/>
    <property type="match status" value="1"/>
</dbReference>
<evidence type="ECO:0000259" key="1">
    <source>
        <dbReference type="PROSITE" id="PS50127"/>
    </source>
</evidence>
<gene>
    <name evidence="2" type="ORF">EZV62_006974</name>
</gene>
<dbReference type="OrthoDB" id="9973183at2759"/>
<dbReference type="AlphaFoldDB" id="A0A5C7IAC9"/>
<reference evidence="3" key="1">
    <citation type="journal article" date="2019" name="Gigascience">
        <title>De novo genome assembly of the endangered Acer yangbiense, a plant species with extremely small populations endemic to Yunnan Province, China.</title>
        <authorList>
            <person name="Yang J."/>
            <person name="Wariss H.M."/>
            <person name="Tao L."/>
            <person name="Zhang R."/>
            <person name="Yun Q."/>
            <person name="Hollingsworth P."/>
            <person name="Dao Z."/>
            <person name="Luo G."/>
            <person name="Guo H."/>
            <person name="Ma Y."/>
            <person name="Sun W."/>
        </authorList>
    </citation>
    <scope>NUCLEOTIDE SEQUENCE [LARGE SCALE GENOMIC DNA]</scope>
    <source>
        <strain evidence="3">cv. Malutang</strain>
    </source>
</reference>
<sequence>MNSIESFTDFGSLYEILNWIRLIDPKVQCKKKAMVLFVKMILSCALQTGEICLDILKNAWSPAWTLQSVCRAIIALMAHPEPDSPLNCDSGNLLRSGDTRGYQSMARMYTRLAAMPKKGMKLGVFFLATCLVFFQKAYKAPSIEALRQGKFAAARDFGMSLQSCDCRFEPQCIDCPCMQVAIPRMLKKDTGQLDDRVRHLLSVPA</sequence>
<protein>
    <recommendedName>
        <fullName evidence="1">UBC core domain-containing protein</fullName>
    </recommendedName>
</protein>
<accession>A0A5C7IAC9</accession>
<dbReference type="PANTHER" id="PTHR24068">
    <property type="entry name" value="UBIQUITIN-CONJUGATING ENZYME E2"/>
    <property type="match status" value="1"/>
</dbReference>
<evidence type="ECO:0000313" key="2">
    <source>
        <dbReference type="EMBL" id="TXG65699.1"/>
    </source>
</evidence>
<keyword evidence="3" id="KW-1185">Reference proteome</keyword>
<dbReference type="Proteomes" id="UP000323000">
    <property type="component" value="Chromosome 3"/>
</dbReference>
<comment type="caution">
    <text evidence="2">The sequence shown here is derived from an EMBL/GenBank/DDBJ whole genome shotgun (WGS) entry which is preliminary data.</text>
</comment>
<dbReference type="PROSITE" id="PS50127">
    <property type="entry name" value="UBC_2"/>
    <property type="match status" value="1"/>
</dbReference>
<dbReference type="InterPro" id="IPR000608">
    <property type="entry name" value="UBC"/>
</dbReference>
<dbReference type="Pfam" id="PF00179">
    <property type="entry name" value="UQ_con"/>
    <property type="match status" value="1"/>
</dbReference>
<dbReference type="EMBL" id="VAHF01000003">
    <property type="protein sequence ID" value="TXG65699.1"/>
    <property type="molecule type" value="Genomic_DNA"/>
</dbReference>
<dbReference type="SMART" id="SM00212">
    <property type="entry name" value="UBCc"/>
    <property type="match status" value="1"/>
</dbReference>